<dbReference type="Pfam" id="PF00743">
    <property type="entry name" value="FMO-like"/>
    <property type="match status" value="1"/>
</dbReference>
<organism evidence="6 7">
    <name type="scientific">Orchesella dallaii</name>
    <dbReference type="NCBI Taxonomy" id="48710"/>
    <lineage>
        <taxon>Eukaryota</taxon>
        <taxon>Metazoa</taxon>
        <taxon>Ecdysozoa</taxon>
        <taxon>Arthropoda</taxon>
        <taxon>Hexapoda</taxon>
        <taxon>Collembola</taxon>
        <taxon>Entomobryomorpha</taxon>
        <taxon>Entomobryoidea</taxon>
        <taxon>Orchesellidae</taxon>
        <taxon>Orchesellinae</taxon>
        <taxon>Orchesella</taxon>
    </lineage>
</organism>
<evidence type="ECO:0000256" key="1">
    <source>
        <dbReference type="ARBA" id="ARBA00010139"/>
    </source>
</evidence>
<evidence type="ECO:0000256" key="2">
    <source>
        <dbReference type="ARBA" id="ARBA00022630"/>
    </source>
</evidence>
<dbReference type="InterPro" id="IPR000960">
    <property type="entry name" value="Flavin_mOase"/>
</dbReference>
<keyword evidence="4 5" id="KW-0560">Oxidoreductase</keyword>
<dbReference type="Proteomes" id="UP001642540">
    <property type="component" value="Unassembled WGS sequence"/>
</dbReference>
<dbReference type="InterPro" id="IPR020946">
    <property type="entry name" value="Flavin_mOase-like"/>
</dbReference>
<protein>
    <recommendedName>
        <fullName evidence="5">Flavin-containing monooxygenase</fullName>
        <ecNumber evidence="5">1.-.-.-</ecNumber>
    </recommendedName>
</protein>
<dbReference type="Gene3D" id="3.50.50.60">
    <property type="entry name" value="FAD/NAD(P)-binding domain"/>
    <property type="match status" value="3"/>
</dbReference>
<proteinExistence type="inferred from homology"/>
<evidence type="ECO:0000313" key="7">
    <source>
        <dbReference type="Proteomes" id="UP001642540"/>
    </source>
</evidence>
<keyword evidence="2 5" id="KW-0285">Flavoprotein</keyword>
<keyword evidence="7" id="KW-1185">Reference proteome</keyword>
<keyword evidence="5" id="KW-0503">Monooxygenase</keyword>
<comment type="similarity">
    <text evidence="5">Belongs to the FMO family.</text>
</comment>
<comment type="similarity">
    <text evidence="1">Belongs to the FAD-binding monooxygenase family.</text>
</comment>
<dbReference type="PANTHER" id="PTHR42877:SF4">
    <property type="entry name" value="FAD_NAD(P)-BINDING DOMAIN-CONTAINING PROTEIN-RELATED"/>
    <property type="match status" value="1"/>
</dbReference>
<evidence type="ECO:0000256" key="5">
    <source>
        <dbReference type="RuleBase" id="RU361177"/>
    </source>
</evidence>
<dbReference type="InterPro" id="IPR051209">
    <property type="entry name" value="FAD-bind_Monooxygenase_sf"/>
</dbReference>
<dbReference type="InterPro" id="IPR036188">
    <property type="entry name" value="FAD/NAD-bd_sf"/>
</dbReference>
<comment type="cofactor">
    <cofactor evidence="5">
        <name>FAD</name>
        <dbReference type="ChEBI" id="CHEBI:57692"/>
    </cofactor>
</comment>
<comment type="caution">
    <text evidence="6">The sequence shown here is derived from an EMBL/GenBank/DDBJ whole genome shotgun (WGS) entry which is preliminary data.</text>
</comment>
<sequence>MEDKGKTVCIVGAGFSGLCTAIKIKRKLPTYSITIYDSNDDFGGTWLVNTYPGCACDIPSHLYSFSFEPNPSWSSQYPSQIEILMYMKTLAQKYNLYARARFRHEVKQLEWLEESMKWEVNVLDSKTNQRHSLRYDFVFCGTGEYHLPNSPGIFSSFKGSMMHSAEWNPEFQLEGKTVAVVGSGASAIQIIPSIAQQVGKLLSYQRTPAWVISRLQFNIAPWVQWAFATIPGMRRLYRTSIYLANEIQYPAFQIQGLLSHVARPIAILLGKLHLRRQVSNSDLRAKLLPNYSLGCNRVCLSNEYYPALMRDNVEVIRDDIIQVTQDSIVTKDRRDKIDVLILATGFRIHEYFGPMEIVGRKGENILRKWKVDGPSIYLGIVSHLMPNLFFIHGPGVDLGHNTGLFTIECQVNWILQMVNEMEGKGASAVSVKESVEQAYMLRHQRDMKNTIWSSNDCGSYYANSQGLITIVYPRSQIDYWLRTLKFNPDNFEFLMRR</sequence>
<dbReference type="EMBL" id="CAXLJM020000031">
    <property type="protein sequence ID" value="CAL8099147.1"/>
    <property type="molecule type" value="Genomic_DNA"/>
</dbReference>
<dbReference type="PRINTS" id="PR00370">
    <property type="entry name" value="FMOXYGENASE"/>
</dbReference>
<dbReference type="PANTHER" id="PTHR42877">
    <property type="entry name" value="L-ORNITHINE N(5)-MONOOXYGENASE-RELATED"/>
    <property type="match status" value="1"/>
</dbReference>
<dbReference type="SUPFAM" id="SSF51905">
    <property type="entry name" value="FAD/NAD(P)-binding domain"/>
    <property type="match status" value="2"/>
</dbReference>
<keyword evidence="3 5" id="KW-0274">FAD</keyword>
<evidence type="ECO:0000256" key="3">
    <source>
        <dbReference type="ARBA" id="ARBA00022827"/>
    </source>
</evidence>
<gene>
    <name evidence="6" type="ORF">ODALV1_LOCUS10161</name>
</gene>
<evidence type="ECO:0000256" key="4">
    <source>
        <dbReference type="ARBA" id="ARBA00023002"/>
    </source>
</evidence>
<accession>A0ABP1QDB1</accession>
<dbReference type="EC" id="1.-.-.-" evidence="5"/>
<name>A0ABP1QDB1_9HEXA</name>
<reference evidence="6 7" key="1">
    <citation type="submission" date="2024-08" db="EMBL/GenBank/DDBJ databases">
        <authorList>
            <person name="Cucini C."/>
            <person name="Frati F."/>
        </authorList>
    </citation>
    <scope>NUCLEOTIDE SEQUENCE [LARGE SCALE GENOMIC DNA]</scope>
</reference>
<evidence type="ECO:0000313" key="6">
    <source>
        <dbReference type="EMBL" id="CAL8099147.1"/>
    </source>
</evidence>